<name>G8X2I5_STREN</name>
<protein>
    <submittedName>
        <fullName evidence="3">Uncharacterized protein</fullName>
    </submittedName>
</protein>
<sequence length="132" mass="13938">MIRRRTIGIAAATTLLAGLGTYGATAAFATTSGPGPQVTSPASPSAQNGREGVIRHCTDQLPAGERATAPGHRRRSWSPSSSSPVRRLRRGFHLGRGQEGHEPAPATPDHRRARGGPLRLRAGMYGRAAARR</sequence>
<feature type="chain" id="PRO_5003518586" evidence="2">
    <location>
        <begin position="27"/>
        <end position="132"/>
    </location>
</feature>
<evidence type="ECO:0000313" key="3">
    <source>
        <dbReference type="EMBL" id="AEW95101.1"/>
    </source>
</evidence>
<dbReference type="STRING" id="1003195.SCATT_27300"/>
<gene>
    <name evidence="3" type="ordered locus">SCATT_27300</name>
</gene>
<keyword evidence="4" id="KW-1185">Reference proteome</keyword>
<dbReference type="AlphaFoldDB" id="G8X2I5"/>
<feature type="signal peptide" evidence="2">
    <location>
        <begin position="1"/>
        <end position="26"/>
    </location>
</feature>
<accession>G8X2I5</accession>
<feature type="compositionally biased region" description="Low complexity" evidence="1">
    <location>
        <begin position="115"/>
        <end position="132"/>
    </location>
</feature>
<feature type="region of interest" description="Disordered" evidence="1">
    <location>
        <begin position="29"/>
        <end position="132"/>
    </location>
</feature>
<dbReference type="EMBL" id="CP003219">
    <property type="protein sequence ID" value="AEW95101.1"/>
    <property type="molecule type" value="Genomic_DNA"/>
</dbReference>
<feature type="compositionally biased region" description="Polar residues" evidence="1">
    <location>
        <begin position="32"/>
        <end position="48"/>
    </location>
</feature>
<evidence type="ECO:0000256" key="2">
    <source>
        <dbReference type="SAM" id="SignalP"/>
    </source>
</evidence>
<dbReference type="Proteomes" id="UP000007842">
    <property type="component" value="Chromosome"/>
</dbReference>
<reference evidence="4" key="1">
    <citation type="submission" date="2011-12" db="EMBL/GenBank/DDBJ databases">
        <title>Complete genome sequence of Streptomyces cattleya strain DSM 46488.</title>
        <authorList>
            <person name="Ou H.-Y."/>
            <person name="Li P."/>
            <person name="Zhao C."/>
            <person name="O'Hagan D."/>
            <person name="Deng Z."/>
        </authorList>
    </citation>
    <scope>NUCLEOTIDE SEQUENCE [LARGE SCALE GENOMIC DNA]</scope>
    <source>
        <strain evidence="4">ATCC 35852 / DSM 46488 / JCM 4925 / NBRC 14057 / NRRL 8057</strain>
    </source>
</reference>
<dbReference type="KEGG" id="scy:SCATT_27300"/>
<dbReference type="HOGENOM" id="CLU_1915850_0_0_11"/>
<evidence type="ECO:0000256" key="1">
    <source>
        <dbReference type="SAM" id="MobiDB-lite"/>
    </source>
</evidence>
<organism evidence="3 4">
    <name type="scientific">Streptantibioticus cattleyicolor (strain ATCC 35852 / DSM 46488 / JCM 4925 / NBRC 14057 / NRRL 8057)</name>
    <name type="common">Streptomyces cattleya</name>
    <dbReference type="NCBI Taxonomy" id="1003195"/>
    <lineage>
        <taxon>Bacteria</taxon>
        <taxon>Bacillati</taxon>
        <taxon>Actinomycetota</taxon>
        <taxon>Actinomycetes</taxon>
        <taxon>Kitasatosporales</taxon>
        <taxon>Streptomycetaceae</taxon>
        <taxon>Streptantibioticus</taxon>
    </lineage>
</organism>
<proteinExistence type="predicted"/>
<dbReference type="PATRIC" id="fig|1003195.29.peg.2733"/>
<keyword evidence="2" id="KW-0732">Signal</keyword>
<evidence type="ECO:0000313" key="4">
    <source>
        <dbReference type="Proteomes" id="UP000007842"/>
    </source>
</evidence>